<dbReference type="OMA" id="VEEMFFS"/>
<feature type="compositionally biased region" description="Polar residues" evidence="3">
    <location>
        <begin position="356"/>
        <end position="366"/>
    </location>
</feature>
<feature type="compositionally biased region" description="Polar residues" evidence="3">
    <location>
        <begin position="542"/>
        <end position="557"/>
    </location>
</feature>
<feature type="region of interest" description="Disordered" evidence="3">
    <location>
        <begin position="1"/>
        <end position="245"/>
    </location>
</feature>
<dbReference type="Proteomes" id="UP000001861">
    <property type="component" value="Unassembled WGS sequence"/>
</dbReference>
<feature type="compositionally biased region" description="Polar residues" evidence="3">
    <location>
        <begin position="678"/>
        <end position="690"/>
    </location>
</feature>
<feature type="region of interest" description="Disordered" evidence="3">
    <location>
        <begin position="795"/>
        <end position="823"/>
    </location>
</feature>
<feature type="compositionally biased region" description="Basic and acidic residues" evidence="3">
    <location>
        <begin position="584"/>
        <end position="596"/>
    </location>
</feature>
<feature type="compositionally biased region" description="Polar residues" evidence="3">
    <location>
        <begin position="798"/>
        <end position="807"/>
    </location>
</feature>
<dbReference type="STRING" id="240176.D6RLP6"/>
<feature type="compositionally biased region" description="Low complexity" evidence="3">
    <location>
        <begin position="212"/>
        <end position="225"/>
    </location>
</feature>
<dbReference type="GO" id="GO:0005525">
    <property type="term" value="F:GTP binding"/>
    <property type="evidence" value="ECO:0007669"/>
    <property type="project" value="TreeGrafter"/>
</dbReference>
<dbReference type="Pfam" id="PF00169">
    <property type="entry name" value="PH"/>
    <property type="match status" value="1"/>
</dbReference>
<feature type="compositionally biased region" description="Basic and acidic residues" evidence="3">
    <location>
        <begin position="917"/>
        <end position="938"/>
    </location>
</feature>
<keyword evidence="2" id="KW-0131">Cell cycle</keyword>
<protein>
    <recommendedName>
        <fullName evidence="4">PH domain-containing protein</fullName>
    </recommendedName>
</protein>
<feature type="region of interest" description="Disordered" evidence="3">
    <location>
        <begin position="861"/>
        <end position="980"/>
    </location>
</feature>
<organism evidence="5 6">
    <name type="scientific">Coprinopsis cinerea (strain Okayama-7 / 130 / ATCC MYA-4618 / FGSC 9003)</name>
    <name type="common">Inky cap fungus</name>
    <name type="synonym">Hormographiella aspergillata</name>
    <dbReference type="NCBI Taxonomy" id="240176"/>
    <lineage>
        <taxon>Eukaryota</taxon>
        <taxon>Fungi</taxon>
        <taxon>Dikarya</taxon>
        <taxon>Basidiomycota</taxon>
        <taxon>Agaricomycotina</taxon>
        <taxon>Agaricomycetes</taxon>
        <taxon>Agaricomycetidae</taxon>
        <taxon>Agaricales</taxon>
        <taxon>Agaricineae</taxon>
        <taxon>Psathyrellaceae</taxon>
        <taxon>Coprinopsis</taxon>
    </lineage>
</organism>
<dbReference type="Gene3D" id="2.30.29.30">
    <property type="entry name" value="Pleckstrin-homology domain (PH domain)/Phosphotyrosine-binding domain (PTB)"/>
    <property type="match status" value="1"/>
</dbReference>
<feature type="compositionally biased region" description="Low complexity" evidence="3">
    <location>
        <begin position="100"/>
        <end position="115"/>
    </location>
</feature>
<dbReference type="EMBL" id="AACS02000003">
    <property type="protein sequence ID" value="EFI28214.1"/>
    <property type="molecule type" value="Genomic_DNA"/>
</dbReference>
<dbReference type="PANTHER" id="PTHR36100">
    <property type="entry name" value="BUD SITE SELECTION PROTEIN 4"/>
    <property type="match status" value="1"/>
</dbReference>
<dbReference type="GO" id="GO:0051301">
    <property type="term" value="P:cell division"/>
    <property type="evidence" value="ECO:0007669"/>
    <property type="project" value="UniProtKB-KW"/>
</dbReference>
<dbReference type="eggNOG" id="ENOG502REBM">
    <property type="taxonomic scope" value="Eukaryota"/>
</dbReference>
<feature type="compositionally biased region" description="Acidic residues" evidence="3">
    <location>
        <begin position="939"/>
        <end position="949"/>
    </location>
</feature>
<dbReference type="SMART" id="SM00233">
    <property type="entry name" value="PH"/>
    <property type="match status" value="1"/>
</dbReference>
<feature type="compositionally biased region" description="Polar residues" evidence="3">
    <location>
        <begin position="87"/>
        <end position="99"/>
    </location>
</feature>
<feature type="region of interest" description="Disordered" evidence="3">
    <location>
        <begin position="356"/>
        <end position="381"/>
    </location>
</feature>
<feature type="compositionally biased region" description="Polar residues" evidence="3">
    <location>
        <begin position="861"/>
        <end position="871"/>
    </location>
</feature>
<dbReference type="InterPro" id="IPR001849">
    <property type="entry name" value="PH_domain"/>
</dbReference>
<dbReference type="PANTHER" id="PTHR36100:SF1">
    <property type="entry name" value="BUD SITE SELECTION PROTEIN 4"/>
    <property type="match status" value="1"/>
</dbReference>
<feature type="compositionally biased region" description="Pro residues" evidence="3">
    <location>
        <begin position="1214"/>
        <end position="1227"/>
    </location>
</feature>
<feature type="region of interest" description="Disordered" evidence="3">
    <location>
        <begin position="260"/>
        <end position="334"/>
    </location>
</feature>
<evidence type="ECO:0000313" key="5">
    <source>
        <dbReference type="EMBL" id="EFI28214.1"/>
    </source>
</evidence>
<dbReference type="InterPro" id="IPR011993">
    <property type="entry name" value="PH-like_dom_sf"/>
</dbReference>
<dbReference type="PROSITE" id="PS50003">
    <property type="entry name" value="PH_DOMAIN"/>
    <property type="match status" value="1"/>
</dbReference>
<feature type="compositionally biased region" description="Basic and acidic residues" evidence="3">
    <location>
        <begin position="462"/>
        <end position="474"/>
    </location>
</feature>
<feature type="compositionally biased region" description="Basic and acidic residues" evidence="3">
    <location>
        <begin position="139"/>
        <end position="170"/>
    </location>
</feature>
<keyword evidence="6" id="KW-1185">Reference proteome</keyword>
<feature type="compositionally biased region" description="Basic and acidic residues" evidence="3">
    <location>
        <begin position="281"/>
        <end position="292"/>
    </location>
</feature>
<dbReference type="RefSeq" id="XP_002911708.1">
    <property type="nucleotide sequence ID" value="XM_002911662.1"/>
</dbReference>
<evidence type="ECO:0000256" key="3">
    <source>
        <dbReference type="SAM" id="MobiDB-lite"/>
    </source>
</evidence>
<feature type="compositionally biased region" description="Low complexity" evidence="3">
    <location>
        <begin position="42"/>
        <end position="56"/>
    </location>
</feature>
<evidence type="ECO:0000259" key="4">
    <source>
        <dbReference type="PROSITE" id="PS50003"/>
    </source>
</evidence>
<proteinExistence type="predicted"/>
<dbReference type="KEGG" id="cci:CC1G_14239"/>
<sequence length="1476" mass="162657">MTSRKSPLRDRLLSNSPDPIKSSILRESGMGWNTPNVQATGSISSTSSSSSSSITSPLRISKRDSPARPRGPGVARRSSSSYKHMHNNNLVSKSPFKSQIPTPSTPSSRPAPIAITFPTSTPTRRVSSEKRPRPASLHEQGETENERPFSLKRDRKQSKGLEKLLEKEPVSKSPFKLGLKRSPSDRNKSSPIRVRPHSYIPTSATPSRIPTPARSGSAGPSPGRSVLVSRRMHGPRRSGSFKRERRKTVTFDERCDVVEFDRDETDEEGYESYTDDEEGSFEERNEEAHDIKLPNLAMDEDSNQDNAGRDGAYDSNSISEEEKKVDSLLNGDPDASITGIVDEMFFSPNGLVPGDTSVTSFTNTPPRHSGLPADLETEDGVPLGRSHHVERFLQHQQHHSPRSQPPHFSPRGSPQHGSPRTSGLYPFNLNLPTHASPHGPPVTPPRRAPGMMHSTPPLGRSTHAERIQQIREDEREAEAEGDVNMMPPSPSPGMKPTRQASVEDALVPRFDIGQGTRDASVDIGADPFERSRLQDESAPAEISTTSTQENKSANVSVGSADVDLSHLLRARTESPIAKETLGVDGDRNEEFERSMDRSSSFPDASYGSPNSSFQGRAGSRAGSPFTRAVSASPLVRGGSPLTRVSSPHLGARQSPTGLRPRISKEDVQRRLLGRRSFPSPSNSPEPTRSRQSPAPEPAPQSQPLLQPAQDDNRDRLSIMTGMTDISTETAIVTQAERVKVSVGSGSLTPIDSGPETEFGARPSSERLGFDFGSKFGLGGLGISTETSVVDVTVDEVSPTASEPQSATRPGFTERTGMRMGDKDVDMDMKSALDRLMEDVAGGPVDDSLMTDDSFISQDSQASTISVLQEPTSRPKVLERAATDTALLHTSSSIEDYGSRTVSGSSTSTLPPPVPPKDSIKNREQLILEKRREARRMMEDSEDEENDDSFEAAPRRPAQRHLGVGRPSRRRSMSTGDAEDLGTKRRGEVLLDIAELGSDSLLGHIEKELNKAKEEPKKTARPHPLSPRYQIREHRQTIYASSSHEKVSHNSAAGDVDAGRAWRTVRRPSDMNEYAKQIREYRAQDKGKAYGKVFVKVLAIKGVHLPLPRERTAITCTLNNGIHFVTTPECQLGETSAIEQEFELIEHSKLEFTLTIKVRRDPHIAAQFQALAAPPAAPIAPVPIPPPMVQTASKSSGMFSLFSSSPRKKDKHLSRPPPAVAPPPPQPSVPHRLPENLARYLKPDGTMARAFVCFKDIVHRCDTRLFETSYPLIGQRAELGGKFSTQQVGEIVLQMFRLPPLPGIPQDQLPQSLEECHRGLRHINWHKMTYFQGTLTQNGGDCSTWRRRQFRVIGGSLVAFNDVTKKATATIDLKKAIALEDDAECKDHSRYETALYGVERSFRLIFPDNEEIMFFADTDEEKSRWLDVLRALVGHIPPHPLWAELLWQRQEELTKRAQAARQVAKPYDPSTNAQQSR</sequence>
<dbReference type="InterPro" id="IPR052007">
    <property type="entry name" value="Bud4"/>
</dbReference>
<feature type="compositionally biased region" description="Low complexity" evidence="3">
    <location>
        <begin position="898"/>
        <end position="908"/>
    </location>
</feature>
<comment type="caution">
    <text evidence="5">The sequence shown here is derived from an EMBL/GenBank/DDBJ whole genome shotgun (WGS) entry which is preliminary data.</text>
</comment>
<feature type="compositionally biased region" description="Polar residues" evidence="3">
    <location>
        <begin position="31"/>
        <end position="41"/>
    </location>
</feature>
<feature type="region of interest" description="Disordered" evidence="3">
    <location>
        <begin position="740"/>
        <end position="764"/>
    </location>
</feature>
<keyword evidence="1" id="KW-0132">Cell division</keyword>
<evidence type="ECO:0000313" key="6">
    <source>
        <dbReference type="Proteomes" id="UP000001861"/>
    </source>
</evidence>
<dbReference type="VEuPathDB" id="FungiDB:CC1G_14239"/>
<dbReference type="HOGENOM" id="CLU_004594_0_0_1"/>
<feature type="region of interest" description="Disordered" evidence="3">
    <location>
        <begin position="1456"/>
        <end position="1476"/>
    </location>
</feature>
<feature type="region of interest" description="Disordered" evidence="3">
    <location>
        <begin position="1199"/>
        <end position="1232"/>
    </location>
</feature>
<accession>D6RLP6</accession>
<feature type="compositionally biased region" description="Pro residues" evidence="3">
    <location>
        <begin position="438"/>
        <end position="447"/>
    </location>
</feature>
<dbReference type="GeneID" id="9379999"/>
<feature type="compositionally biased region" description="Acidic residues" evidence="3">
    <location>
        <begin position="261"/>
        <end position="280"/>
    </location>
</feature>
<reference evidence="5 6" key="1">
    <citation type="journal article" date="2010" name="Proc. Natl. Acad. Sci. U.S.A.">
        <title>Insights into evolution of multicellular fungi from the assembled chromosomes of the mushroom Coprinopsis cinerea (Coprinus cinereus).</title>
        <authorList>
            <person name="Stajich J.E."/>
            <person name="Wilke S.K."/>
            <person name="Ahren D."/>
            <person name="Au C.H."/>
            <person name="Birren B.W."/>
            <person name="Borodovsky M."/>
            <person name="Burns C."/>
            <person name="Canback B."/>
            <person name="Casselton L.A."/>
            <person name="Cheng C.K."/>
            <person name="Deng J."/>
            <person name="Dietrich F.S."/>
            <person name="Fargo D.C."/>
            <person name="Farman M.L."/>
            <person name="Gathman A.C."/>
            <person name="Goldberg J."/>
            <person name="Guigo R."/>
            <person name="Hoegger P.J."/>
            <person name="Hooker J.B."/>
            <person name="Huggins A."/>
            <person name="James T.Y."/>
            <person name="Kamada T."/>
            <person name="Kilaru S."/>
            <person name="Kodira C."/>
            <person name="Kues U."/>
            <person name="Kupfer D."/>
            <person name="Kwan H.S."/>
            <person name="Lomsadze A."/>
            <person name="Li W."/>
            <person name="Lilly W.W."/>
            <person name="Ma L.J."/>
            <person name="Mackey A.J."/>
            <person name="Manning G."/>
            <person name="Martin F."/>
            <person name="Muraguchi H."/>
            <person name="Natvig D.O."/>
            <person name="Palmerini H."/>
            <person name="Ramesh M.A."/>
            <person name="Rehmeyer C.J."/>
            <person name="Roe B.A."/>
            <person name="Shenoy N."/>
            <person name="Stanke M."/>
            <person name="Ter-Hovhannisyan V."/>
            <person name="Tunlid A."/>
            <person name="Velagapudi R."/>
            <person name="Vision T.J."/>
            <person name="Zeng Q."/>
            <person name="Zolan M.E."/>
            <person name="Pukkila P.J."/>
        </authorList>
    </citation>
    <scope>NUCLEOTIDE SEQUENCE [LARGE SCALE GENOMIC DNA]</scope>
    <source>
        <strain evidence="6">Okayama-7 / 130 / ATCC MYA-4618 / FGSC 9003</strain>
    </source>
</reference>
<evidence type="ECO:0000256" key="1">
    <source>
        <dbReference type="ARBA" id="ARBA00022618"/>
    </source>
</evidence>
<feature type="region of interest" description="Disordered" evidence="3">
    <location>
        <begin position="393"/>
        <end position="720"/>
    </location>
</feature>
<dbReference type="OrthoDB" id="2123378at2759"/>
<name>D6RLP6_COPC7</name>
<feature type="compositionally biased region" description="Polar residues" evidence="3">
    <location>
        <begin position="597"/>
        <end position="614"/>
    </location>
</feature>
<feature type="compositionally biased region" description="Basic and acidic residues" evidence="3">
    <location>
        <begin position="563"/>
        <end position="572"/>
    </location>
</feature>
<feature type="compositionally biased region" description="Low complexity" evidence="3">
    <location>
        <begin position="68"/>
        <end position="81"/>
    </location>
</feature>
<feature type="domain" description="PH" evidence="4">
    <location>
        <begin position="1327"/>
        <end position="1433"/>
    </location>
</feature>
<gene>
    <name evidence="5" type="ORF">CC1G_14239</name>
</gene>
<dbReference type="InParanoid" id="D6RLP6"/>
<evidence type="ECO:0000256" key="2">
    <source>
        <dbReference type="ARBA" id="ARBA00023306"/>
    </source>
</evidence>
<dbReference type="SUPFAM" id="SSF50729">
    <property type="entry name" value="PH domain-like"/>
    <property type="match status" value="1"/>
</dbReference>
<feature type="compositionally biased region" description="Basic residues" evidence="3">
    <location>
        <begin position="230"/>
        <end position="245"/>
    </location>
</feature>